<proteinExistence type="predicted"/>
<evidence type="ECO:0000259" key="1">
    <source>
        <dbReference type="Pfam" id="PF21956"/>
    </source>
</evidence>
<dbReference type="EMBL" id="SWBO01000003">
    <property type="protein sequence ID" value="TKC01862.1"/>
    <property type="molecule type" value="Genomic_DNA"/>
</dbReference>
<dbReference type="AlphaFoldDB" id="A0A4U1C6T4"/>
<name>A0A4U1C6T4_9SPHI</name>
<dbReference type="RefSeq" id="WP_136875641.1">
    <property type="nucleotide sequence ID" value="NZ_SWBO01000003.1"/>
</dbReference>
<accession>A0A4U1C6T4</accession>
<feature type="domain" description="DUF6922" evidence="1">
    <location>
        <begin position="16"/>
        <end position="65"/>
    </location>
</feature>
<dbReference type="InterPro" id="IPR053830">
    <property type="entry name" value="DUF6922"/>
</dbReference>
<protein>
    <recommendedName>
        <fullName evidence="1">DUF6922 domain-containing protein</fullName>
    </recommendedName>
</protein>
<organism evidence="2 3">
    <name type="scientific">Pedobacter cryotolerans</name>
    <dbReference type="NCBI Taxonomy" id="2571270"/>
    <lineage>
        <taxon>Bacteria</taxon>
        <taxon>Pseudomonadati</taxon>
        <taxon>Bacteroidota</taxon>
        <taxon>Sphingobacteriia</taxon>
        <taxon>Sphingobacteriales</taxon>
        <taxon>Sphingobacteriaceae</taxon>
        <taxon>Pedobacter</taxon>
    </lineage>
</organism>
<dbReference type="Proteomes" id="UP000310477">
    <property type="component" value="Unassembled WGS sequence"/>
</dbReference>
<sequence length="105" mass="12719">MYFDNYKQFPDAKLDMKLLWEYDLEKVDLSAMKSTVVQRVVERGWPDDWYFILNFYGVDGVREAIKKIAYLNDKDMYFVSHQFGLPLNEMKCYEKKQSVKQHWNS</sequence>
<evidence type="ECO:0000313" key="3">
    <source>
        <dbReference type="Proteomes" id="UP000310477"/>
    </source>
</evidence>
<dbReference type="Pfam" id="PF21956">
    <property type="entry name" value="DUF6922"/>
    <property type="match status" value="1"/>
</dbReference>
<reference evidence="2 3" key="1">
    <citation type="submission" date="2019-04" db="EMBL/GenBank/DDBJ databases">
        <title>Pedobacter sp. AR-2-6 sp. nov., isolated from Arctic soil.</title>
        <authorList>
            <person name="Dahal R.H."/>
            <person name="Kim D.-U."/>
        </authorList>
    </citation>
    <scope>NUCLEOTIDE SEQUENCE [LARGE SCALE GENOMIC DNA]</scope>
    <source>
        <strain evidence="2 3">AR-2-6</strain>
    </source>
</reference>
<evidence type="ECO:0000313" key="2">
    <source>
        <dbReference type="EMBL" id="TKC01862.1"/>
    </source>
</evidence>
<dbReference type="OrthoDB" id="1364214at2"/>
<comment type="caution">
    <text evidence="2">The sequence shown here is derived from an EMBL/GenBank/DDBJ whole genome shotgun (WGS) entry which is preliminary data.</text>
</comment>
<gene>
    <name evidence="2" type="ORF">FA045_06345</name>
</gene>
<keyword evidence="3" id="KW-1185">Reference proteome</keyword>